<dbReference type="GO" id="GO:0008270">
    <property type="term" value="F:zinc ion binding"/>
    <property type="evidence" value="ECO:0007669"/>
    <property type="project" value="UniProtKB-KW"/>
</dbReference>
<dbReference type="SMART" id="SM00355">
    <property type="entry name" value="ZnF_C2H2"/>
    <property type="match status" value="3"/>
</dbReference>
<dbReference type="PROSITE" id="PS00028">
    <property type="entry name" value="ZINC_FINGER_C2H2_1"/>
    <property type="match status" value="1"/>
</dbReference>
<keyword evidence="11" id="KW-1185">Reference proteome</keyword>
<keyword evidence="4" id="KW-0862">Zinc</keyword>
<dbReference type="InterPro" id="IPR036236">
    <property type="entry name" value="Znf_C2H2_sf"/>
</dbReference>
<accession>A0AAN6W150</accession>
<name>A0AAN6W150_9PEZI</name>
<comment type="caution">
    <text evidence="10">The sequence shown here is derived from an EMBL/GenBank/DDBJ whole genome shotgun (WGS) entry which is preliminary data.</text>
</comment>
<dbReference type="AlphaFoldDB" id="A0AAN6W150"/>
<evidence type="ECO:0000256" key="6">
    <source>
        <dbReference type="ARBA" id="ARBA00039490"/>
    </source>
</evidence>
<proteinExistence type="inferred from homology"/>
<evidence type="ECO:0000259" key="9">
    <source>
        <dbReference type="PROSITE" id="PS50157"/>
    </source>
</evidence>
<evidence type="ECO:0000313" key="11">
    <source>
        <dbReference type="Proteomes" id="UP001302321"/>
    </source>
</evidence>
<evidence type="ECO:0000313" key="10">
    <source>
        <dbReference type="EMBL" id="KAK4173524.1"/>
    </source>
</evidence>
<dbReference type="GO" id="GO:0005634">
    <property type="term" value="C:nucleus"/>
    <property type="evidence" value="ECO:0007669"/>
    <property type="project" value="UniProtKB-ARBA"/>
</dbReference>
<evidence type="ECO:0000256" key="4">
    <source>
        <dbReference type="ARBA" id="ARBA00022833"/>
    </source>
</evidence>
<evidence type="ECO:0000256" key="3">
    <source>
        <dbReference type="ARBA" id="ARBA00022771"/>
    </source>
</evidence>
<sequence>MASDDMTYTGYDQLIEQAYPVDPTLYENNSFYTGAEASTSYTQPYPQQLDNANDAPTSSDPNPFKCYTCGKSYKRQCDLDKHMNNHTKRRKCPIKDCDGGGAETKDLHRHLWAKHSDYAREKNIPRVEQPCGWPGCDYHGRTDNLKRHRDNHNHWPMQWS</sequence>
<feature type="domain" description="C2H2-type" evidence="9">
    <location>
        <begin position="64"/>
        <end position="91"/>
    </location>
</feature>
<dbReference type="EMBL" id="MU866337">
    <property type="protein sequence ID" value="KAK4173524.1"/>
    <property type="molecule type" value="Genomic_DNA"/>
</dbReference>
<reference evidence="10" key="1">
    <citation type="journal article" date="2023" name="Mol. Phylogenet. Evol.">
        <title>Genome-scale phylogeny and comparative genomics of the fungal order Sordariales.</title>
        <authorList>
            <person name="Hensen N."/>
            <person name="Bonometti L."/>
            <person name="Westerberg I."/>
            <person name="Brannstrom I.O."/>
            <person name="Guillou S."/>
            <person name="Cros-Aarteil S."/>
            <person name="Calhoun S."/>
            <person name="Haridas S."/>
            <person name="Kuo A."/>
            <person name="Mondo S."/>
            <person name="Pangilinan J."/>
            <person name="Riley R."/>
            <person name="LaButti K."/>
            <person name="Andreopoulos B."/>
            <person name="Lipzen A."/>
            <person name="Chen C."/>
            <person name="Yan M."/>
            <person name="Daum C."/>
            <person name="Ng V."/>
            <person name="Clum A."/>
            <person name="Steindorff A."/>
            <person name="Ohm R.A."/>
            <person name="Martin F."/>
            <person name="Silar P."/>
            <person name="Natvig D.O."/>
            <person name="Lalanne C."/>
            <person name="Gautier V."/>
            <person name="Ament-Velasquez S.L."/>
            <person name="Kruys A."/>
            <person name="Hutchinson M.I."/>
            <person name="Powell A.J."/>
            <person name="Barry K."/>
            <person name="Miller A.N."/>
            <person name="Grigoriev I.V."/>
            <person name="Debuchy R."/>
            <person name="Gladieux P."/>
            <person name="Hiltunen Thoren M."/>
            <person name="Johannesson H."/>
        </authorList>
    </citation>
    <scope>NUCLEOTIDE SEQUENCE</scope>
    <source>
        <strain evidence="10">CBS 892.96</strain>
    </source>
</reference>
<evidence type="ECO:0000256" key="8">
    <source>
        <dbReference type="SAM" id="MobiDB-lite"/>
    </source>
</evidence>
<dbReference type="PROSITE" id="PS50157">
    <property type="entry name" value="ZINC_FINGER_C2H2_2"/>
    <property type="match status" value="1"/>
</dbReference>
<evidence type="ECO:0000256" key="5">
    <source>
        <dbReference type="ARBA" id="ARBA00038089"/>
    </source>
</evidence>
<protein>
    <recommendedName>
        <fullName evidence="6">pH-response transcription factor pacC/RIM101</fullName>
    </recommendedName>
</protein>
<organism evidence="10 11">
    <name type="scientific">Triangularia setosa</name>
    <dbReference type="NCBI Taxonomy" id="2587417"/>
    <lineage>
        <taxon>Eukaryota</taxon>
        <taxon>Fungi</taxon>
        <taxon>Dikarya</taxon>
        <taxon>Ascomycota</taxon>
        <taxon>Pezizomycotina</taxon>
        <taxon>Sordariomycetes</taxon>
        <taxon>Sordariomycetidae</taxon>
        <taxon>Sordariales</taxon>
        <taxon>Podosporaceae</taxon>
        <taxon>Triangularia</taxon>
    </lineage>
</organism>
<keyword evidence="3 7" id="KW-0863">Zinc-finger</keyword>
<evidence type="ECO:0000256" key="7">
    <source>
        <dbReference type="PROSITE-ProRule" id="PRU00042"/>
    </source>
</evidence>
<dbReference type="Proteomes" id="UP001302321">
    <property type="component" value="Unassembled WGS sequence"/>
</dbReference>
<keyword evidence="2" id="KW-0677">Repeat</keyword>
<keyword evidence="1" id="KW-0479">Metal-binding</keyword>
<reference evidence="10" key="2">
    <citation type="submission" date="2023-05" db="EMBL/GenBank/DDBJ databases">
        <authorList>
            <consortium name="Lawrence Berkeley National Laboratory"/>
            <person name="Steindorff A."/>
            <person name="Hensen N."/>
            <person name="Bonometti L."/>
            <person name="Westerberg I."/>
            <person name="Brannstrom I.O."/>
            <person name="Guillou S."/>
            <person name="Cros-Aarteil S."/>
            <person name="Calhoun S."/>
            <person name="Haridas S."/>
            <person name="Kuo A."/>
            <person name="Mondo S."/>
            <person name="Pangilinan J."/>
            <person name="Riley R."/>
            <person name="Labutti K."/>
            <person name="Andreopoulos B."/>
            <person name="Lipzen A."/>
            <person name="Chen C."/>
            <person name="Yanf M."/>
            <person name="Daum C."/>
            <person name="Ng V."/>
            <person name="Clum A."/>
            <person name="Ohm R."/>
            <person name="Martin F."/>
            <person name="Silar P."/>
            <person name="Natvig D."/>
            <person name="Lalanne C."/>
            <person name="Gautier V."/>
            <person name="Ament-Velasquez S.L."/>
            <person name="Kruys A."/>
            <person name="Hutchinson M.I."/>
            <person name="Powell A.J."/>
            <person name="Barry K."/>
            <person name="Miller A.N."/>
            <person name="Grigoriev I.V."/>
            <person name="Debuchy R."/>
            <person name="Gladieux P."/>
            <person name="Thoren M.H."/>
            <person name="Johannesson H."/>
        </authorList>
    </citation>
    <scope>NUCLEOTIDE SEQUENCE</scope>
    <source>
        <strain evidence="10">CBS 892.96</strain>
    </source>
</reference>
<dbReference type="SUPFAM" id="SSF57667">
    <property type="entry name" value="beta-beta-alpha zinc fingers"/>
    <property type="match status" value="1"/>
</dbReference>
<dbReference type="Gene3D" id="3.30.160.60">
    <property type="entry name" value="Classic Zinc Finger"/>
    <property type="match status" value="1"/>
</dbReference>
<comment type="similarity">
    <text evidence="5">Belongs to the pacC/RIM101 family.</text>
</comment>
<evidence type="ECO:0000256" key="2">
    <source>
        <dbReference type="ARBA" id="ARBA00022737"/>
    </source>
</evidence>
<dbReference type="FunFam" id="3.30.160.60:FF:000340">
    <property type="entry name" value="zinc finger protein 473 isoform X1"/>
    <property type="match status" value="1"/>
</dbReference>
<feature type="region of interest" description="Disordered" evidence="8">
    <location>
        <begin position="41"/>
        <end position="60"/>
    </location>
</feature>
<evidence type="ECO:0000256" key="1">
    <source>
        <dbReference type="ARBA" id="ARBA00022723"/>
    </source>
</evidence>
<gene>
    <name evidence="10" type="ORF">QBC36DRAFT_55646</name>
</gene>
<dbReference type="InterPro" id="IPR013087">
    <property type="entry name" value="Znf_C2H2_type"/>
</dbReference>